<dbReference type="EMBL" id="CAAHFG010000001">
    <property type="protein sequence ID" value="VGO12543.1"/>
    <property type="molecule type" value="Genomic_DNA"/>
</dbReference>
<dbReference type="Gene3D" id="2.60.120.260">
    <property type="entry name" value="Galactose-binding domain-like"/>
    <property type="match status" value="2"/>
</dbReference>
<evidence type="ECO:0000313" key="1">
    <source>
        <dbReference type="EMBL" id="VGO12543.1"/>
    </source>
</evidence>
<reference evidence="1 2" key="1">
    <citation type="submission" date="2019-04" db="EMBL/GenBank/DDBJ databases">
        <authorList>
            <person name="Van Vliet M D."/>
        </authorList>
    </citation>
    <scope>NUCLEOTIDE SEQUENCE [LARGE SCALE GENOMIC DNA]</scope>
    <source>
        <strain evidence="1 2">F1</strain>
    </source>
</reference>
<dbReference type="AlphaFoldDB" id="A0A6C2TY55"/>
<dbReference type="InterPro" id="IPR013783">
    <property type="entry name" value="Ig-like_fold"/>
</dbReference>
<dbReference type="SUPFAM" id="SSF51445">
    <property type="entry name" value="(Trans)glycosidases"/>
    <property type="match status" value="1"/>
</dbReference>
<dbReference type="SUPFAM" id="SSF49299">
    <property type="entry name" value="PKD domain"/>
    <property type="match status" value="1"/>
</dbReference>
<evidence type="ECO:0008006" key="3">
    <source>
        <dbReference type="Google" id="ProtNLM"/>
    </source>
</evidence>
<accession>A0A6C2TY55</accession>
<dbReference type="Proteomes" id="UP000366872">
    <property type="component" value="Unassembled WGS sequence"/>
</dbReference>
<dbReference type="InterPro" id="IPR035986">
    <property type="entry name" value="PKD_dom_sf"/>
</dbReference>
<sequence length="1202" mass="128873">MHRLKKSPWTTRQRNALWIVSCILLFSLAPRAFSAISYPYALPNQLNATLKVDTGSKTHFNNLLLGLNTNFPENQYGSDGYNDPDGQDLITTWNPPALRFPHGVWANFYDWEVDGRRIYDGYDGTYVGAVTNVPHLRYGFPGFNTLHNNLNFDVLFTWNVNYDSPAKGVARLQDRVAKGFDVKYIELGNEHFWKDQCSEAVDTAPEYIAVAQAHSAALKAEDPSIQISVPVSWRTTGYHATYNNALMADMSYYDAVSLHKYLRTDGNSATEVKEALKSRYTMIETGEYIRSLFPGKPIWLSEWSVKVDADGNNAVSVLGMTEVYLGMLNRPDLFETADYFQIHNHDPMVLYDKNANPKHVKTSIGAAYDIIRYVFEDSEVYDSSINSSGIEENLDAVSAEAVINGGDVLVFAVNKTTNSVPLGLIFDDELYTGKFSHGALSFSDINDFPTFNLGDDALVSVSPVNGGIMLPPLSISKISGLAPGSGAVSGEVIIEAEQAQFQSAFSPYTVSSELDGTTYIVTSNGTPTINYNSVVMASGGIASYAFNLSATGDVLIEARADLIDSNADSFWHRLDGGTWIKQDGFSGGGWRWFTLNSYTNLAPGSHTLEIARRDRARIDQFRLSSTHAEISVPGLVIEAEEADGQLLFSPFAAVTSNGATYVEVPLASGSANYNSVAEPDGRATYDFFLINPADIVLEARVDFPTSGSDSFWHRMDGGSWTKQDGISGGGWRWLTLANYANLDAGAHQLEIARRQAGARMDAFRLVPSAGGFLSPETIADAGGNRSVVDADFDGVEWIALDGSGSVPQGGLSLTSYVWKRGSGQIATGIRTNVALPLGTHLITLQVTDSGGATRSDTVTIAVEPAVGSGDAPLVLAGWDTWNNASAPSASVLAPDVGGTAVTTAEQLAWNVVDERGASADGDWGTFAGPPTASTITNVDNQNMELPNAATGGAITFTISNNGASDLELGAFHFDAYAFRPKAARAYELSVLAGGGITPGVIYTSADDEITDVGGAWDNFAHDDIDHSLAGLTDHTLGAGESVDFLLAFSSGAGDGSGGHDLWVDNVAISSMRVDPYPDNDGNGLPDWWEIFFLGSTGQVAGVDSDGDGLSNGDELIAGSDPDDAYSALVIHEFEEAIGGGYTVKWDSYSERTYHVLKTSNLVSNAWPSVSGPLPGTGGEMAFTDASPVSPSNSFYKIEVAKP</sequence>
<gene>
    <name evidence="1" type="ORF">PDESU_01096</name>
</gene>
<protein>
    <recommendedName>
        <fullName evidence="3">Asl1-like glycosyl hydrolase catalytic domain-containing protein</fullName>
    </recommendedName>
</protein>
<proteinExistence type="predicted"/>
<keyword evidence="2" id="KW-1185">Reference proteome</keyword>
<evidence type="ECO:0000313" key="2">
    <source>
        <dbReference type="Proteomes" id="UP000366872"/>
    </source>
</evidence>
<dbReference type="Gene3D" id="2.60.40.10">
    <property type="entry name" value="Immunoglobulins"/>
    <property type="match status" value="1"/>
</dbReference>
<organism evidence="1 2">
    <name type="scientific">Pontiella desulfatans</name>
    <dbReference type="NCBI Taxonomy" id="2750659"/>
    <lineage>
        <taxon>Bacteria</taxon>
        <taxon>Pseudomonadati</taxon>
        <taxon>Kiritimatiellota</taxon>
        <taxon>Kiritimatiellia</taxon>
        <taxon>Kiritimatiellales</taxon>
        <taxon>Pontiellaceae</taxon>
        <taxon>Pontiella</taxon>
    </lineage>
</organism>
<name>A0A6C2TY55_PONDE</name>
<dbReference type="Gene3D" id="3.20.20.80">
    <property type="entry name" value="Glycosidases"/>
    <property type="match status" value="1"/>
</dbReference>
<dbReference type="InterPro" id="IPR017853">
    <property type="entry name" value="GH"/>
</dbReference>